<dbReference type="Proteomes" id="UP000037939">
    <property type="component" value="Unassembled WGS sequence"/>
</dbReference>
<accession>A0A0N0GPX1</accession>
<gene>
    <name evidence="2" type="ORF">WG78_06075</name>
</gene>
<comment type="caution">
    <text evidence="2">The sequence shown here is derived from an EMBL/GenBank/DDBJ whole genome shotgun (WGS) entry which is preliminary data.</text>
</comment>
<evidence type="ECO:0008006" key="4">
    <source>
        <dbReference type="Google" id="ProtNLM"/>
    </source>
</evidence>
<proteinExistence type="predicted"/>
<dbReference type="EMBL" id="LAQT01000003">
    <property type="protein sequence ID" value="KPC54194.1"/>
    <property type="molecule type" value="Genomic_DNA"/>
</dbReference>
<evidence type="ECO:0000256" key="1">
    <source>
        <dbReference type="SAM" id="Coils"/>
    </source>
</evidence>
<evidence type="ECO:0000313" key="3">
    <source>
        <dbReference type="Proteomes" id="UP000037939"/>
    </source>
</evidence>
<keyword evidence="1" id="KW-0175">Coiled coil</keyword>
<evidence type="ECO:0000313" key="2">
    <source>
        <dbReference type="EMBL" id="KPC54194.1"/>
    </source>
</evidence>
<dbReference type="AlphaFoldDB" id="A0A0N0GPX1"/>
<name>A0A0N0GPX1_9NEIS</name>
<keyword evidence="3" id="KW-1185">Reference proteome</keyword>
<dbReference type="InterPro" id="IPR011067">
    <property type="entry name" value="Plasmid_toxin/cell-grow_inhib"/>
</dbReference>
<dbReference type="Gene3D" id="2.30.30.110">
    <property type="match status" value="1"/>
</dbReference>
<organism evidence="2 3">
    <name type="scientific">Amantichitinum ursilacus</name>
    <dbReference type="NCBI Taxonomy" id="857265"/>
    <lineage>
        <taxon>Bacteria</taxon>
        <taxon>Pseudomonadati</taxon>
        <taxon>Pseudomonadota</taxon>
        <taxon>Betaproteobacteria</taxon>
        <taxon>Neisseriales</taxon>
        <taxon>Chitinibacteraceae</taxon>
        <taxon>Amantichitinum</taxon>
    </lineage>
</organism>
<dbReference type="RefSeq" id="WP_053936886.1">
    <property type="nucleotide sequence ID" value="NZ_LAQT01000003.1"/>
</dbReference>
<dbReference type="OrthoDB" id="9131742at2"/>
<sequence length="328" mass="36382">MTIQIQYLERTSSGCVLLGEERLEQIDEALIPMSPSDAAPVFMSKKFSGRAEYRWQVAEVAASAAGVVPAIFYITLKSRPQPEKRAWLTCVMASSGRRAVSAILVRGCLVEVEYDHPMTVAKSNGQLRSNKRYPETIQAGSMPKRRLAIVLRALAHGPGRGIVQVIPISSAVPAHGDHASVDITAALQSLLIVDYQKQSWAKCQMIETVSATRILAPRVKFPGRVPAMRDTGFKTRLNKTWMGLIEDALVYGVTLQALVTAKNTKLKALESTVVKLEEDIAHLRKQLDCQTIANAEAMVFRRFTDYLETRIGSLDDEWTRFRLTLAPD</sequence>
<protein>
    <recommendedName>
        <fullName evidence="4">PemK-like protein</fullName>
    </recommendedName>
</protein>
<feature type="coiled-coil region" evidence="1">
    <location>
        <begin position="259"/>
        <end position="293"/>
    </location>
</feature>
<reference evidence="2 3" key="1">
    <citation type="submission" date="2015-07" db="EMBL/GenBank/DDBJ databases">
        <title>Draft genome sequence of the Amantichitinum ursilacus IGB-41, a new chitin-degrading bacterium.</title>
        <authorList>
            <person name="Kirstahler P."/>
            <person name="Guenther M."/>
            <person name="Grumaz C."/>
            <person name="Rupp S."/>
            <person name="Zibek S."/>
            <person name="Sohn K."/>
        </authorList>
    </citation>
    <scope>NUCLEOTIDE SEQUENCE [LARGE SCALE GENOMIC DNA]</scope>
    <source>
        <strain evidence="2 3">IGB-41</strain>
    </source>
</reference>